<dbReference type="InterPro" id="IPR043816">
    <property type="entry name" value="DUF5798"/>
</dbReference>
<dbReference type="Pfam" id="PF19111">
    <property type="entry name" value="DUF5798"/>
    <property type="match status" value="1"/>
</dbReference>
<accession>A0AAJ4R9K1</accession>
<evidence type="ECO:0000313" key="3">
    <source>
        <dbReference type="EMBL" id="RNJ26666.1"/>
    </source>
</evidence>
<dbReference type="Proteomes" id="UP000270581">
    <property type="component" value="Unassembled WGS sequence"/>
</dbReference>
<dbReference type="EMBL" id="RJJC01000001">
    <property type="protein sequence ID" value="RNJ26666.1"/>
    <property type="molecule type" value="Genomic_DNA"/>
</dbReference>
<keyword evidence="1" id="KW-0175">Coiled coil</keyword>
<organism evidence="3 4">
    <name type="scientific">Halosegnis longus</name>
    <dbReference type="NCBI Taxonomy" id="2216012"/>
    <lineage>
        <taxon>Archaea</taxon>
        <taxon>Methanobacteriati</taxon>
        <taxon>Methanobacteriota</taxon>
        <taxon>Stenosarchaea group</taxon>
        <taxon>Halobacteria</taxon>
        <taxon>Halobacteriales</taxon>
        <taxon>Natronomonadaceae</taxon>
        <taxon>Halosegnis</taxon>
    </lineage>
</organism>
<feature type="region of interest" description="Disordered" evidence="2">
    <location>
        <begin position="76"/>
        <end position="113"/>
    </location>
</feature>
<evidence type="ECO:0000256" key="1">
    <source>
        <dbReference type="SAM" id="Coils"/>
    </source>
</evidence>
<feature type="coiled-coil region" evidence="1">
    <location>
        <begin position="11"/>
        <end position="66"/>
    </location>
</feature>
<sequence>MVGLGNAAKKIQQLSDLAEKLYVRMNEVREKVDATQEQVDDTHQRVVRLERKVDEQRALIEAVAAEHDIDVEQVAATAAIEEAESDDDNEPTDGESASDAASDGSTDDTANSE</sequence>
<feature type="compositionally biased region" description="Acidic residues" evidence="2">
    <location>
        <begin position="81"/>
        <end position="93"/>
    </location>
</feature>
<protein>
    <submittedName>
        <fullName evidence="3">Uncharacterized protein</fullName>
    </submittedName>
</protein>
<feature type="compositionally biased region" description="Low complexity" evidence="2">
    <location>
        <begin position="94"/>
        <end position="113"/>
    </location>
</feature>
<keyword evidence="4" id="KW-1185">Reference proteome</keyword>
<reference evidence="3 4" key="1">
    <citation type="submission" date="2018-11" db="EMBL/GenBank/DDBJ databases">
        <title>Genome sequences of Natronomonas sp. CBA1133.</title>
        <authorList>
            <person name="Roh S.W."/>
            <person name="Cha I.-T."/>
        </authorList>
    </citation>
    <scope>NUCLEOTIDE SEQUENCE [LARGE SCALE GENOMIC DNA]</scope>
    <source>
        <strain evidence="3 4">CBA1133</strain>
    </source>
</reference>
<comment type="caution">
    <text evidence="3">The sequence shown here is derived from an EMBL/GenBank/DDBJ whole genome shotgun (WGS) entry which is preliminary data.</text>
</comment>
<dbReference type="AlphaFoldDB" id="A0AAJ4R9K1"/>
<dbReference type="RefSeq" id="WP_075936678.1">
    <property type="nucleotide sequence ID" value="NZ_BDJH01000002.1"/>
</dbReference>
<evidence type="ECO:0000313" key="4">
    <source>
        <dbReference type="Proteomes" id="UP000270581"/>
    </source>
</evidence>
<name>A0AAJ4R9K1_9EURY</name>
<gene>
    <name evidence="3" type="ORF">Nmn1133_08270</name>
</gene>
<evidence type="ECO:0000256" key="2">
    <source>
        <dbReference type="SAM" id="MobiDB-lite"/>
    </source>
</evidence>
<proteinExistence type="predicted"/>